<dbReference type="PANTHER" id="PTHR34605">
    <property type="entry name" value="PHAGE_INTEGRASE DOMAIN-CONTAINING PROTEIN"/>
    <property type="match status" value="1"/>
</dbReference>
<dbReference type="GO" id="GO:0015074">
    <property type="term" value="P:DNA integration"/>
    <property type="evidence" value="ECO:0007669"/>
    <property type="project" value="InterPro"/>
</dbReference>
<protein>
    <recommendedName>
        <fullName evidence="6">Reverse transcriptase domain-containing protein</fullName>
    </recommendedName>
</protein>
<evidence type="ECO:0008006" key="6">
    <source>
        <dbReference type="Google" id="ProtNLM"/>
    </source>
</evidence>
<dbReference type="InterPro" id="IPR011010">
    <property type="entry name" value="DNA_brk_join_enz"/>
</dbReference>
<keyword evidence="1" id="KW-0238">DNA-binding</keyword>
<dbReference type="SUPFAM" id="SSF56672">
    <property type="entry name" value="DNA/RNA polymerases"/>
    <property type="match status" value="1"/>
</dbReference>
<dbReference type="EMBL" id="JANAWD010001365">
    <property type="protein sequence ID" value="KAJ3473510.1"/>
    <property type="molecule type" value="Genomic_DNA"/>
</dbReference>
<evidence type="ECO:0000256" key="3">
    <source>
        <dbReference type="SAM" id="MobiDB-lite"/>
    </source>
</evidence>
<dbReference type="SUPFAM" id="SSF47823">
    <property type="entry name" value="lambda integrase-like, N-terminal domain"/>
    <property type="match status" value="1"/>
</dbReference>
<dbReference type="PANTHER" id="PTHR34605:SF3">
    <property type="entry name" value="P CELL-TYPE AGGLUTINATION PROTEIN MAP4-LIKE-RELATED"/>
    <property type="match status" value="1"/>
</dbReference>
<comment type="caution">
    <text evidence="4">The sequence shown here is derived from an EMBL/GenBank/DDBJ whole genome shotgun (WGS) entry which is preliminary data.</text>
</comment>
<dbReference type="InterPro" id="IPR010998">
    <property type="entry name" value="Integrase_recombinase_N"/>
</dbReference>
<proteinExistence type="predicted"/>
<dbReference type="SUPFAM" id="SSF56349">
    <property type="entry name" value="DNA breaking-rejoining enzymes"/>
    <property type="match status" value="1"/>
</dbReference>
<organism evidence="4 5">
    <name type="scientific">Meripilus lineatus</name>
    <dbReference type="NCBI Taxonomy" id="2056292"/>
    <lineage>
        <taxon>Eukaryota</taxon>
        <taxon>Fungi</taxon>
        <taxon>Dikarya</taxon>
        <taxon>Basidiomycota</taxon>
        <taxon>Agaricomycotina</taxon>
        <taxon>Agaricomycetes</taxon>
        <taxon>Polyporales</taxon>
        <taxon>Meripilaceae</taxon>
        <taxon>Meripilus</taxon>
    </lineage>
</organism>
<evidence type="ECO:0000313" key="5">
    <source>
        <dbReference type="Proteomes" id="UP001212997"/>
    </source>
</evidence>
<reference evidence="4" key="1">
    <citation type="submission" date="2022-07" db="EMBL/GenBank/DDBJ databases">
        <title>Genome Sequence of Physisporinus lineatus.</title>
        <authorList>
            <person name="Buettner E."/>
        </authorList>
    </citation>
    <scope>NUCLEOTIDE SEQUENCE</scope>
    <source>
        <strain evidence="4">VT162</strain>
    </source>
</reference>
<dbReference type="Proteomes" id="UP001212997">
    <property type="component" value="Unassembled WGS sequence"/>
</dbReference>
<evidence type="ECO:0000313" key="4">
    <source>
        <dbReference type="EMBL" id="KAJ3473510.1"/>
    </source>
</evidence>
<dbReference type="AlphaFoldDB" id="A0AAD5Y7Q6"/>
<keyword evidence="2" id="KW-0233">DNA recombination</keyword>
<dbReference type="InterPro" id="IPR043502">
    <property type="entry name" value="DNA/RNA_pol_sf"/>
</dbReference>
<dbReference type="Gene3D" id="1.10.150.130">
    <property type="match status" value="1"/>
</dbReference>
<feature type="region of interest" description="Disordered" evidence="3">
    <location>
        <begin position="1168"/>
        <end position="1187"/>
    </location>
</feature>
<dbReference type="GO" id="GO:0003677">
    <property type="term" value="F:DNA binding"/>
    <property type="evidence" value="ECO:0007669"/>
    <property type="project" value="UniProtKB-KW"/>
</dbReference>
<dbReference type="InterPro" id="IPR052925">
    <property type="entry name" value="Phage_Integrase-like_Recomb"/>
</dbReference>
<evidence type="ECO:0000256" key="2">
    <source>
        <dbReference type="ARBA" id="ARBA00023172"/>
    </source>
</evidence>
<gene>
    <name evidence="4" type="ORF">NLI96_g12967</name>
</gene>
<dbReference type="InterPro" id="IPR013762">
    <property type="entry name" value="Integrase-like_cat_sf"/>
</dbReference>
<dbReference type="GO" id="GO:0006310">
    <property type="term" value="P:DNA recombination"/>
    <property type="evidence" value="ECO:0007669"/>
    <property type="project" value="UniProtKB-KW"/>
</dbReference>
<evidence type="ECO:0000256" key="1">
    <source>
        <dbReference type="ARBA" id="ARBA00023125"/>
    </source>
</evidence>
<name>A0AAD5Y7Q6_9APHY</name>
<keyword evidence="5" id="KW-1185">Reference proteome</keyword>
<accession>A0AAD5Y7Q6</accession>
<sequence>MPAPRISPRGPITHSLVVRPRFRKFSTMTYHAYLNGLTAAASDNIRLSECAAQTLRLKENYLRDAKLIKKRIICSRGCPEFPESLWIDVISCKYVDLNKLLVAFHSRAGDQRESVKVGGLEVSGLPPKPLREITTHGEWTIFWNQYVDATLFVFPHRRDELREYYEYITGLFAALGSHGVTGSHSRTPLTCTPSMLSISLREEARLRTLLRKRKRPVVDATQNSASDGMRIGASPQPASTPMYAHSAIRPHIEDLNAQRGPLNLQPRRFRGFIWNEQADYVTPLATLSETLRPLPRPPASELRNPIALKTIADNPSLFKVATPINVDRFEFLLRHHPNRPLVDSVCDGLRYGFWPFAEPDLESFPITLEMDNGPLSSDDERFILQYMEDEQREDRFSPPFGPDLLPGMYAMPVYTIPKANSDKLRLINNHSAGPFSLNSMIDKSKVGMRPDNIQDLGRNLLAFRQKHGDIPLWLFKSDVKGAYRHLPMHPLWQLRQVVKVANRCQIDWCCCFGSRGSPDIWCSFICLVLWIAIYVKLIELLLAFMDDHFSFDASLSLSYYPPYDSYFPPKQVQLLLLWDELGIRHEKAKQVFGRDLTIIGFHVDATEMIISLPSSSIHDIVSHIRSFCTSTSRRHPLREWQRLLGWLNWAINIQPLLRPALQSSYEKIRNRYNPFGLIYINRRVYNDLLWAADRLDRSAGVFMLKSKVWSPEDADLTFYCDACLTGMGFWSPQLFKGFMADTIPSTFLPDDNIFWFEALTVLSAFIHASSLSSPPVRLAIFSDNLNTVQMFESLRSHPPYDLILRNVIDVVIDSNIDFRVCVHFSTPSNYAGGCPKMISILASSRQPARSPWTLERLTRERAILLGNAIDPRTQISYTSHLQSYLTFCKIHGFDIDPTIDTLSFYVTYMSHYIKPKSIATYLSGVCHELEHYFPDVRKIRKSPLVSRTLQGSFKLYNSPSNRKRPLTIEDLNLLCKEFPPTSHDNLLFISIVLSGFFALHRLGELVVPDNPKLRESRKIIARSSVSLFSSHFAYILPAHKGDRFHASCEVVIPGTMENLKPLHIFKQYLTSRDTLFPYHPQLFLTAQGFSPTRQWFLSRLHSRIHDNVAGHSLRSGGATYYASCGWPDDRIQEIGRWSSKGYKIYIRKNPIILQALLHARRSSNLPTYDITISSPPNPPLQSSSIGQ</sequence>
<dbReference type="Gene3D" id="1.10.443.10">
    <property type="entry name" value="Intergrase catalytic core"/>
    <property type="match status" value="1"/>
</dbReference>
<feature type="region of interest" description="Disordered" evidence="3">
    <location>
        <begin position="215"/>
        <end position="240"/>
    </location>
</feature>